<dbReference type="InterPro" id="IPR015424">
    <property type="entry name" value="PyrdxlP-dep_Trfase"/>
</dbReference>
<dbReference type="Proteomes" id="UP001291309">
    <property type="component" value="Unassembled WGS sequence"/>
</dbReference>
<comment type="cofactor">
    <cofactor evidence="1">
        <name>pyridoxal 5'-phosphate</name>
        <dbReference type="ChEBI" id="CHEBI:597326"/>
    </cofactor>
</comment>
<keyword evidence="4 7" id="KW-0808">Transferase</keyword>
<dbReference type="SUPFAM" id="SSF53383">
    <property type="entry name" value="PLP-dependent transferases"/>
    <property type="match status" value="1"/>
</dbReference>
<evidence type="ECO:0000256" key="4">
    <source>
        <dbReference type="ARBA" id="ARBA00022679"/>
    </source>
</evidence>
<keyword evidence="8" id="KW-1185">Reference proteome</keyword>
<dbReference type="EC" id="2.6.1.19" evidence="7"/>
<dbReference type="RefSeq" id="WP_321543722.1">
    <property type="nucleotide sequence ID" value="NZ_JAXIVS010000001.1"/>
</dbReference>
<name>A0ABU5GWY8_9BACT</name>
<dbReference type="PROSITE" id="PS00600">
    <property type="entry name" value="AA_TRANSFER_CLASS_3"/>
    <property type="match status" value="1"/>
</dbReference>
<dbReference type="InterPro" id="IPR015421">
    <property type="entry name" value="PyrdxlP-dep_Trfase_major"/>
</dbReference>
<dbReference type="Gene3D" id="3.40.640.10">
    <property type="entry name" value="Type I PLP-dependent aspartate aminotransferase-like (Major domain)"/>
    <property type="match status" value="1"/>
</dbReference>
<dbReference type="InterPro" id="IPR005814">
    <property type="entry name" value="Aminotrans_3"/>
</dbReference>
<dbReference type="InterPro" id="IPR050103">
    <property type="entry name" value="Class-III_PLP-dep_AT"/>
</dbReference>
<protein>
    <submittedName>
        <fullName evidence="7">4-aminobutyrate--2-oxoglutarate transaminase</fullName>
        <ecNumber evidence="7">2.6.1.19</ecNumber>
    </submittedName>
</protein>
<gene>
    <name evidence="7" type="primary">gabT</name>
    <name evidence="7" type="ORF">SYV04_01335</name>
</gene>
<dbReference type="CDD" id="cd00610">
    <property type="entry name" value="OAT_like"/>
    <property type="match status" value="1"/>
</dbReference>
<evidence type="ECO:0000256" key="5">
    <source>
        <dbReference type="ARBA" id="ARBA00022898"/>
    </source>
</evidence>
<dbReference type="PANTHER" id="PTHR11986:SF58">
    <property type="entry name" value="LEUCINE_METHIONINE RACEMASE"/>
    <property type="match status" value="1"/>
</dbReference>
<evidence type="ECO:0000256" key="1">
    <source>
        <dbReference type="ARBA" id="ARBA00001933"/>
    </source>
</evidence>
<evidence type="ECO:0000313" key="8">
    <source>
        <dbReference type="Proteomes" id="UP001291309"/>
    </source>
</evidence>
<proteinExistence type="inferred from homology"/>
<evidence type="ECO:0000256" key="6">
    <source>
        <dbReference type="RuleBase" id="RU003560"/>
    </source>
</evidence>
<dbReference type="NCBIfam" id="TIGR00700">
    <property type="entry name" value="GABAtrnsam"/>
    <property type="match status" value="1"/>
</dbReference>
<evidence type="ECO:0000256" key="2">
    <source>
        <dbReference type="ARBA" id="ARBA00008954"/>
    </source>
</evidence>
<dbReference type="EMBL" id="JAXIVS010000001">
    <property type="protein sequence ID" value="MDY7224998.1"/>
    <property type="molecule type" value="Genomic_DNA"/>
</dbReference>
<dbReference type="InterPro" id="IPR004632">
    <property type="entry name" value="4NH2But_aminotransferase_bac"/>
</dbReference>
<evidence type="ECO:0000313" key="7">
    <source>
        <dbReference type="EMBL" id="MDY7224998.1"/>
    </source>
</evidence>
<organism evidence="7 8">
    <name type="scientific">Hyalangium rubrum</name>
    <dbReference type="NCBI Taxonomy" id="3103134"/>
    <lineage>
        <taxon>Bacteria</taxon>
        <taxon>Pseudomonadati</taxon>
        <taxon>Myxococcota</taxon>
        <taxon>Myxococcia</taxon>
        <taxon>Myxococcales</taxon>
        <taxon>Cystobacterineae</taxon>
        <taxon>Archangiaceae</taxon>
        <taxon>Hyalangium</taxon>
    </lineage>
</organism>
<keyword evidence="3 7" id="KW-0032">Aminotransferase</keyword>
<dbReference type="Gene3D" id="3.90.1150.10">
    <property type="entry name" value="Aspartate Aminotransferase, domain 1"/>
    <property type="match status" value="1"/>
</dbReference>
<evidence type="ECO:0000256" key="3">
    <source>
        <dbReference type="ARBA" id="ARBA00022576"/>
    </source>
</evidence>
<dbReference type="InterPro" id="IPR015422">
    <property type="entry name" value="PyrdxlP-dep_Trfase_small"/>
</dbReference>
<dbReference type="PANTHER" id="PTHR11986">
    <property type="entry name" value="AMINOTRANSFERASE CLASS III"/>
    <property type="match status" value="1"/>
</dbReference>
<dbReference type="GO" id="GO:0034386">
    <property type="term" value="F:4-aminobutyrate:2-oxoglutarate transaminase activity"/>
    <property type="evidence" value="ECO:0007669"/>
    <property type="project" value="UniProtKB-EC"/>
</dbReference>
<comment type="similarity">
    <text evidence="2 6">Belongs to the class-III pyridoxal-phosphate-dependent aminotransferase family.</text>
</comment>
<keyword evidence="5 6" id="KW-0663">Pyridoxal phosphate</keyword>
<reference evidence="7 8" key="1">
    <citation type="submission" date="2023-12" db="EMBL/GenBank/DDBJ databases">
        <title>the genome sequence of Hyalangium sp. s54d21.</title>
        <authorList>
            <person name="Zhang X."/>
        </authorList>
    </citation>
    <scope>NUCLEOTIDE SEQUENCE [LARGE SCALE GENOMIC DNA]</scope>
    <source>
        <strain evidence="8">s54d21</strain>
    </source>
</reference>
<accession>A0ABU5GWY8</accession>
<dbReference type="PIRSF" id="PIRSF000521">
    <property type="entry name" value="Transaminase_4ab_Lys_Orn"/>
    <property type="match status" value="1"/>
</dbReference>
<sequence>MKDNASLLRRKDAATPRGVGVMAPFFVSRAENAELWDVEGRRFIDFAGGIAVLNTGHRHPKVVAAVKAQLDAFTHSAYQVVPYEGYVALAERLNRLTPGAFPKKTTFFSTGAEAIENAVKIARAATGRSGVIAFSGAFHGRTMMGMALTGKVVPYKTGFGPFPPEVYHVPFPTALHGVSVEDTLKALQLLFKADIEPKRVAAILIEPVQGEGGFYVAPPELMRALRRLCDEHGILLIADEIQTGFARTGKWFAMDHHEVAPDLMTTAKSLAGGFPLSAVTGRAEVMDAPAPGGLGGTYAGNPMSIAAAHAVLDVIEEEGLVQRANQLGERMRGRLEALKTRVPQMAEVRGLGAMLAVEFCAPGGHTPDPDFTRAVQARALERGLMLLTCGVYANVLRFLFPLTIPEPVFAEGLSLLESALTG</sequence>
<dbReference type="Pfam" id="PF00202">
    <property type="entry name" value="Aminotran_3"/>
    <property type="match status" value="1"/>
</dbReference>
<comment type="caution">
    <text evidence="7">The sequence shown here is derived from an EMBL/GenBank/DDBJ whole genome shotgun (WGS) entry which is preliminary data.</text>
</comment>
<dbReference type="InterPro" id="IPR049704">
    <property type="entry name" value="Aminotrans_3_PPA_site"/>
</dbReference>